<evidence type="ECO:0000313" key="4">
    <source>
        <dbReference type="Proteomes" id="UP000298714"/>
    </source>
</evidence>
<name>A0A4D7C949_9SPHN</name>
<comment type="similarity">
    <text evidence="1 2">Belongs to the OprB family.</text>
</comment>
<evidence type="ECO:0000256" key="2">
    <source>
        <dbReference type="RuleBase" id="RU363072"/>
    </source>
</evidence>
<dbReference type="Pfam" id="PF04966">
    <property type="entry name" value="OprB"/>
    <property type="match status" value="1"/>
</dbReference>
<gene>
    <name evidence="3" type="ORF">E6W36_06490</name>
</gene>
<dbReference type="EMBL" id="CP039704">
    <property type="protein sequence ID" value="QCI79327.1"/>
    <property type="molecule type" value="Genomic_DNA"/>
</dbReference>
<evidence type="ECO:0000256" key="1">
    <source>
        <dbReference type="ARBA" id="ARBA00008769"/>
    </source>
</evidence>
<accession>A0A4D7C949</accession>
<organism evidence="3 4">
    <name type="scientific">Hankyongella ginsenosidimutans</name>
    <dbReference type="NCBI Taxonomy" id="1763828"/>
    <lineage>
        <taxon>Bacteria</taxon>
        <taxon>Pseudomonadati</taxon>
        <taxon>Pseudomonadota</taxon>
        <taxon>Alphaproteobacteria</taxon>
        <taxon>Sphingomonadales</taxon>
        <taxon>Sphingomonadaceae</taxon>
        <taxon>Hankyongella</taxon>
    </lineage>
</organism>
<dbReference type="GO" id="GO:0015288">
    <property type="term" value="F:porin activity"/>
    <property type="evidence" value="ECO:0007669"/>
    <property type="project" value="InterPro"/>
</dbReference>
<dbReference type="InterPro" id="IPR038673">
    <property type="entry name" value="OprB_sf"/>
</dbReference>
<dbReference type="Gene3D" id="2.40.160.180">
    <property type="entry name" value="Carbohydrate-selective porin OprB"/>
    <property type="match status" value="1"/>
</dbReference>
<sequence>MDSAHNPVRLHDLLQRSGVFRPAGRQCPGVSNIETGVQAVRLYEAWLQHDLPNERASLRFGLYDLNSEFDALATASLFINSAHGIGVDIGQSGQAGPSIFPLTSLSARLEVAVTPALRVRVAVLDGVPADPDRPRRTAVKLGNGDGVLTIGEVDYTLGPARVIAGYWRYTAPFEVALDSALTGFPWRAGATTAATSVPRAD</sequence>
<dbReference type="InterPro" id="IPR007049">
    <property type="entry name" value="Carb-sel_porin_OprB"/>
</dbReference>
<dbReference type="AlphaFoldDB" id="A0A4D7C949"/>
<proteinExistence type="inferred from homology"/>
<evidence type="ECO:0000313" key="3">
    <source>
        <dbReference type="EMBL" id="QCI79327.1"/>
    </source>
</evidence>
<dbReference type="Proteomes" id="UP000298714">
    <property type="component" value="Chromosome"/>
</dbReference>
<dbReference type="GO" id="GO:0016020">
    <property type="term" value="C:membrane"/>
    <property type="evidence" value="ECO:0007669"/>
    <property type="project" value="InterPro"/>
</dbReference>
<reference evidence="4" key="1">
    <citation type="submission" date="2019-04" db="EMBL/GenBank/DDBJ databases">
        <title>Complete genome sequence of Sphingomonas sp. W1-2-3.</title>
        <authorList>
            <person name="Im W.T."/>
        </authorList>
    </citation>
    <scope>NUCLEOTIDE SEQUENCE [LARGE SCALE GENOMIC DNA]</scope>
    <source>
        <strain evidence="4">W1-2-3</strain>
    </source>
</reference>
<dbReference type="KEGG" id="hgn:E6W36_06490"/>
<dbReference type="GO" id="GO:0008643">
    <property type="term" value="P:carbohydrate transport"/>
    <property type="evidence" value="ECO:0007669"/>
    <property type="project" value="InterPro"/>
</dbReference>
<protein>
    <submittedName>
        <fullName evidence="3">Carbohydrate porin</fullName>
    </submittedName>
</protein>
<keyword evidence="4" id="KW-1185">Reference proteome</keyword>